<dbReference type="Pfam" id="PF00696">
    <property type="entry name" value="AA_kinase"/>
    <property type="match status" value="1"/>
</dbReference>
<dbReference type="EMBL" id="MLJW01000004">
    <property type="protein sequence ID" value="OIR17699.1"/>
    <property type="molecule type" value="Genomic_DNA"/>
</dbReference>
<protein>
    <submittedName>
        <fullName evidence="2">Amino acid kinase family protein</fullName>
    </submittedName>
</protein>
<proteinExistence type="predicted"/>
<dbReference type="Gene3D" id="3.40.1160.10">
    <property type="entry name" value="Acetylglutamate kinase-like"/>
    <property type="match status" value="1"/>
</dbReference>
<organism evidence="2">
    <name type="scientific">mine drainage metagenome</name>
    <dbReference type="NCBI Taxonomy" id="410659"/>
    <lineage>
        <taxon>unclassified sequences</taxon>
        <taxon>metagenomes</taxon>
        <taxon>ecological metagenomes</taxon>
    </lineage>
</organism>
<keyword evidence="2" id="KW-0808">Transferase</keyword>
<comment type="caution">
    <text evidence="2">The sequence shown here is derived from an EMBL/GenBank/DDBJ whole genome shotgun (WGS) entry which is preliminary data.</text>
</comment>
<evidence type="ECO:0000259" key="1">
    <source>
        <dbReference type="Pfam" id="PF00696"/>
    </source>
</evidence>
<feature type="domain" description="Aspartate/glutamate/uridylate kinase" evidence="1">
    <location>
        <begin position="2"/>
        <end position="141"/>
    </location>
</feature>
<reference evidence="2" key="1">
    <citation type="submission" date="2016-10" db="EMBL/GenBank/DDBJ databases">
        <title>Sequence of Gallionella enrichment culture.</title>
        <authorList>
            <person name="Poehlein A."/>
            <person name="Muehling M."/>
            <person name="Daniel R."/>
        </authorList>
    </citation>
    <scope>NUCLEOTIDE SEQUENCE</scope>
</reference>
<dbReference type="GO" id="GO:0016301">
    <property type="term" value="F:kinase activity"/>
    <property type="evidence" value="ECO:0007669"/>
    <property type="project" value="UniProtKB-KW"/>
</dbReference>
<evidence type="ECO:0000313" key="2">
    <source>
        <dbReference type="EMBL" id="OIR17699.1"/>
    </source>
</evidence>
<dbReference type="AlphaFoldDB" id="A0A1J5TC62"/>
<dbReference type="SUPFAM" id="SSF53633">
    <property type="entry name" value="Carbamate kinase-like"/>
    <property type="match status" value="1"/>
</dbReference>
<dbReference type="InterPro" id="IPR001048">
    <property type="entry name" value="Asp/Glu/Uridylate_kinase"/>
</dbReference>
<sequence length="212" mass="23539">MWVVKLGGSLLGSPELKDWLERLVKFSDGRVVIVPGGGIFADAVRIAQQRSNISDAAAHELALMAMDQFGLLLAAMNPDIVTASSELEIAERGWQHRCIVWLPSQMVLADDKIPQNWQVTSDSLSAWLATKLNVKQLILVKSKLLSNYSKSEPTPLQELVEDALIDDLFGDFIAGQHYQTWLLNKADSHMFDSDFSQEKLESLGLLVSHVSH</sequence>
<name>A0A1J5TC62_9ZZZZ</name>
<keyword evidence="2" id="KW-0418">Kinase</keyword>
<accession>A0A1J5TC62</accession>
<dbReference type="InterPro" id="IPR036393">
    <property type="entry name" value="AceGlu_kinase-like_sf"/>
</dbReference>
<gene>
    <name evidence="2" type="ORF">GALL_19210</name>
</gene>